<evidence type="ECO:0000256" key="1">
    <source>
        <dbReference type="SAM" id="Phobius"/>
    </source>
</evidence>
<dbReference type="OrthoDB" id="1377395at2"/>
<evidence type="ECO:0000313" key="3">
    <source>
        <dbReference type="Proteomes" id="UP000030149"/>
    </source>
</evidence>
<feature type="transmembrane region" description="Helical" evidence="1">
    <location>
        <begin position="101"/>
        <end position="119"/>
    </location>
</feature>
<dbReference type="STRING" id="1107311.Q767_09615"/>
<dbReference type="PATRIC" id="fig|1107311.5.peg.3146"/>
<name>V6S7A3_9FLAO</name>
<gene>
    <name evidence="2" type="ORF">Q767_09615</name>
</gene>
<keyword evidence="1" id="KW-1133">Transmembrane helix</keyword>
<accession>V6S7A3</accession>
<dbReference type="eggNOG" id="ENOG5032GUX">
    <property type="taxonomic scope" value="Bacteria"/>
</dbReference>
<dbReference type="AlphaFoldDB" id="V6S7A3"/>
<feature type="transmembrane region" description="Helical" evidence="1">
    <location>
        <begin position="76"/>
        <end position="95"/>
    </location>
</feature>
<proteinExistence type="predicted"/>
<feature type="transmembrane region" description="Helical" evidence="1">
    <location>
        <begin position="46"/>
        <end position="64"/>
    </location>
</feature>
<reference evidence="3" key="1">
    <citation type="submission" date="2013-09" db="EMBL/GenBank/DDBJ databases">
        <authorList>
            <person name="Zeng Z."/>
            <person name="Chen C."/>
        </authorList>
    </citation>
    <scope>NUCLEOTIDE SEQUENCE [LARGE SCALE GENOMIC DNA]</scope>
    <source>
        <strain evidence="3">DK69</strain>
    </source>
</reference>
<organism evidence="2 3">
    <name type="scientific">Flavobacterium enshiense DK69</name>
    <dbReference type="NCBI Taxonomy" id="1107311"/>
    <lineage>
        <taxon>Bacteria</taxon>
        <taxon>Pseudomonadati</taxon>
        <taxon>Bacteroidota</taxon>
        <taxon>Flavobacteriia</taxon>
        <taxon>Flavobacteriales</taxon>
        <taxon>Flavobacteriaceae</taxon>
        <taxon>Flavobacterium</taxon>
    </lineage>
</organism>
<dbReference type="EMBL" id="JRLZ01000008">
    <property type="protein sequence ID" value="KGO95926.1"/>
    <property type="molecule type" value="Genomic_DNA"/>
</dbReference>
<keyword evidence="1" id="KW-0472">Membrane</keyword>
<reference evidence="2 3" key="2">
    <citation type="journal article" date="2015" name="Stand. Genomic Sci.">
        <title>High quality draft genomic sequence of Flavobacterium enshiense DK69(T) and comparison among Flavobacterium genomes.</title>
        <authorList>
            <person name="Zeng Z."/>
            <person name="Chen C."/>
            <person name="Du H."/>
            <person name="Wang G."/>
            <person name="Li M."/>
        </authorList>
    </citation>
    <scope>NUCLEOTIDE SEQUENCE [LARGE SCALE GENOMIC DNA]</scope>
    <source>
        <strain evidence="2 3">DK69</strain>
    </source>
</reference>
<protein>
    <submittedName>
        <fullName evidence="2">Uncharacterized protein</fullName>
    </submittedName>
</protein>
<keyword evidence="3" id="KW-1185">Reference proteome</keyword>
<evidence type="ECO:0000313" key="2">
    <source>
        <dbReference type="EMBL" id="KGO95926.1"/>
    </source>
</evidence>
<comment type="caution">
    <text evidence="2">The sequence shown here is derived from an EMBL/GenBank/DDBJ whole genome shotgun (WGS) entry which is preliminary data.</text>
</comment>
<dbReference type="Proteomes" id="UP000030149">
    <property type="component" value="Unassembled WGS sequence"/>
</dbReference>
<sequence length="128" mass="14332">MKRLANIGLLITSLFGYTEWGKGRSAFLYEIEYELLFRQPHLLESLTHPLILGSLGGQLILLYCAIKNNSSKKLNLLGLVLLSLLMLLVLLVGILSSNFKIILSTTPFLCFTVLLIIAIKKERLKTSL</sequence>
<dbReference type="RefSeq" id="WP_023574713.1">
    <property type="nucleotide sequence ID" value="NZ_AVCS01000028.1"/>
</dbReference>
<keyword evidence="1" id="KW-0812">Transmembrane</keyword>